<proteinExistence type="predicted"/>
<gene>
    <name evidence="1" type="ORF">KPL71_021996</name>
</gene>
<dbReference type="Proteomes" id="UP000829398">
    <property type="component" value="Chromosome 7"/>
</dbReference>
<evidence type="ECO:0000313" key="1">
    <source>
        <dbReference type="EMBL" id="KAH9717842.1"/>
    </source>
</evidence>
<dbReference type="EMBL" id="CM039176">
    <property type="protein sequence ID" value="KAH9717842.1"/>
    <property type="molecule type" value="Genomic_DNA"/>
</dbReference>
<accession>A0ACB8JKP5</accession>
<protein>
    <submittedName>
        <fullName evidence="1">FAD binding 3 domain-containing protein</fullName>
    </submittedName>
</protein>
<name>A0ACB8JKP5_CITSI</name>
<organism evidence="1 2">
    <name type="scientific">Citrus sinensis</name>
    <name type="common">Sweet orange</name>
    <name type="synonym">Citrus aurantium var. sinensis</name>
    <dbReference type="NCBI Taxonomy" id="2711"/>
    <lineage>
        <taxon>Eukaryota</taxon>
        <taxon>Viridiplantae</taxon>
        <taxon>Streptophyta</taxon>
        <taxon>Embryophyta</taxon>
        <taxon>Tracheophyta</taxon>
        <taxon>Spermatophyta</taxon>
        <taxon>Magnoliopsida</taxon>
        <taxon>eudicotyledons</taxon>
        <taxon>Gunneridae</taxon>
        <taxon>Pentapetalae</taxon>
        <taxon>rosids</taxon>
        <taxon>malvids</taxon>
        <taxon>Sapindales</taxon>
        <taxon>Rutaceae</taxon>
        <taxon>Aurantioideae</taxon>
        <taxon>Citrus</taxon>
    </lineage>
</organism>
<comment type="caution">
    <text evidence="1">The sequence shown here is derived from an EMBL/GenBank/DDBJ whole genome shotgun (WGS) entry which is preliminary data.</text>
</comment>
<keyword evidence="2" id="KW-1185">Reference proteome</keyword>
<evidence type="ECO:0000313" key="2">
    <source>
        <dbReference type="Proteomes" id="UP000829398"/>
    </source>
</evidence>
<sequence>METVEKDVVIIGAGIAGLATALALKRLGIKPLVLEKSDGLRGTGAAINFAPNAWLALDALGVSHKLASIYDPVKRLFVTNLRTGATQETSLAGKSENGSGIRYIHRKKLLETLADELPNDTIHFSSKIAAINSETHDALSPVIIHLADGTIVKAKVLIGCDGIHSTVARWLGLSEPLNAGRSAGLGLAVFPEGHGLNKEVRLFVDAGMRAGYVPLNDKEIYWFLVCNCSAEGENKAGNPELIQKEVLEKYAKVLPPFYSVIVRRSDASTLHWAPLMFRHPWNVFFGNLSKGNVTVAGDAMHPMTPDLGQGGCQALEDAVVLGRHIGNLLIKTKGHIATTGDNNVAQAIDGYVKERKWRVTGLVIGSYLSGWVQDGGSNWWMRFLRDVIFYRFLVGGVLGNKVTGYDCVEGLKLENGRWKPESFKIGFEWRGFGLQAADRWPRLMAGRTGFHLAADRGFTWELAAADRGDADGSRLVATSLGSNR</sequence>
<reference evidence="2" key="1">
    <citation type="journal article" date="2023" name="Hortic. Res.">
        <title>A chromosome-level phased genome enabling allele-level studies in sweet orange: a case study on citrus Huanglongbing tolerance.</title>
        <authorList>
            <person name="Wu B."/>
            <person name="Yu Q."/>
            <person name="Deng Z."/>
            <person name="Duan Y."/>
            <person name="Luo F."/>
            <person name="Gmitter F. Jr."/>
        </authorList>
    </citation>
    <scope>NUCLEOTIDE SEQUENCE [LARGE SCALE GENOMIC DNA]</scope>
    <source>
        <strain evidence="2">cv. Valencia</strain>
    </source>
</reference>